<evidence type="ECO:0000256" key="3">
    <source>
        <dbReference type="ARBA" id="ARBA00022722"/>
    </source>
</evidence>
<evidence type="ECO:0000256" key="1">
    <source>
        <dbReference type="ARBA" id="ARBA00006620"/>
    </source>
</evidence>
<reference evidence="8 9" key="1">
    <citation type="submission" date="2019-10" db="EMBL/GenBank/DDBJ databases">
        <title>Genome sequence of Azospirillum melinis.</title>
        <authorList>
            <person name="Ambrosini A."/>
            <person name="Sant'Anna F.H."/>
            <person name="Cassan F.D."/>
            <person name="Souza E.M."/>
            <person name="Passaglia L.M.P."/>
        </authorList>
    </citation>
    <scope>NUCLEOTIDE SEQUENCE [LARGE SCALE GENOMIC DNA]</scope>
    <source>
        <strain evidence="8 9">TMCY0552</strain>
    </source>
</reference>
<keyword evidence="6" id="KW-0694">RNA-binding</keyword>
<protein>
    <submittedName>
        <fullName evidence="8">Addiction module toxin, HicA family</fullName>
    </submittedName>
</protein>
<evidence type="ECO:0000256" key="4">
    <source>
        <dbReference type="ARBA" id="ARBA00022759"/>
    </source>
</evidence>
<keyword evidence="9" id="KW-1185">Reference proteome</keyword>
<dbReference type="EMBL" id="WHOS01000112">
    <property type="protein sequence ID" value="NUB04430.1"/>
    <property type="molecule type" value="Genomic_DNA"/>
</dbReference>
<accession>A0ABX2KLF6</accession>
<evidence type="ECO:0000256" key="2">
    <source>
        <dbReference type="ARBA" id="ARBA00022649"/>
    </source>
</evidence>
<evidence type="ECO:0000256" key="6">
    <source>
        <dbReference type="ARBA" id="ARBA00022884"/>
    </source>
</evidence>
<keyword evidence="5" id="KW-0378">Hydrolase</keyword>
<dbReference type="Gene3D" id="3.30.920.30">
    <property type="entry name" value="Hypothetical protein"/>
    <property type="match status" value="1"/>
</dbReference>
<evidence type="ECO:0000256" key="5">
    <source>
        <dbReference type="ARBA" id="ARBA00022801"/>
    </source>
</evidence>
<evidence type="ECO:0000256" key="7">
    <source>
        <dbReference type="ARBA" id="ARBA00023016"/>
    </source>
</evidence>
<dbReference type="SUPFAM" id="SSF54786">
    <property type="entry name" value="YcfA/nrd intein domain"/>
    <property type="match status" value="1"/>
</dbReference>
<proteinExistence type="inferred from homology"/>
<keyword evidence="3" id="KW-0540">Nuclease</keyword>
<evidence type="ECO:0000313" key="8">
    <source>
        <dbReference type="EMBL" id="NUB04430.1"/>
    </source>
</evidence>
<keyword evidence="7" id="KW-0346">Stress response</keyword>
<evidence type="ECO:0000313" key="9">
    <source>
        <dbReference type="Proteomes" id="UP000605086"/>
    </source>
</evidence>
<dbReference type="InterPro" id="IPR012933">
    <property type="entry name" value="HicA_mRNA_interferase"/>
</dbReference>
<dbReference type="Pfam" id="PF07927">
    <property type="entry name" value="HicA_toxin"/>
    <property type="match status" value="1"/>
</dbReference>
<dbReference type="RefSeq" id="WP_174475253.1">
    <property type="nucleotide sequence ID" value="NZ_JAGINN010000033.1"/>
</dbReference>
<name>A0ABX2KLF6_9PROT</name>
<sequence>MPKVETNRADIIDRLTRDGWVFARHGSDHDVYRHPDRPATPAVVPRHRTLSPGVARQIAKVAGWI</sequence>
<gene>
    <name evidence="8" type="ORF">GBZ48_35125</name>
</gene>
<keyword evidence="2" id="KW-1277">Toxin-antitoxin system</keyword>
<keyword evidence="4" id="KW-0255">Endonuclease</keyword>
<comment type="similarity">
    <text evidence="1">Belongs to the HicA mRNA interferase family.</text>
</comment>
<comment type="caution">
    <text evidence="8">The sequence shown here is derived from an EMBL/GenBank/DDBJ whole genome shotgun (WGS) entry which is preliminary data.</text>
</comment>
<dbReference type="Proteomes" id="UP000605086">
    <property type="component" value="Unassembled WGS sequence"/>
</dbReference>
<organism evidence="8 9">
    <name type="scientific">Azospirillum melinis</name>
    <dbReference type="NCBI Taxonomy" id="328839"/>
    <lineage>
        <taxon>Bacteria</taxon>
        <taxon>Pseudomonadati</taxon>
        <taxon>Pseudomonadota</taxon>
        <taxon>Alphaproteobacteria</taxon>
        <taxon>Rhodospirillales</taxon>
        <taxon>Azospirillaceae</taxon>
        <taxon>Azospirillum</taxon>
    </lineage>
</organism>
<dbReference type="InterPro" id="IPR038570">
    <property type="entry name" value="HicA_sf"/>
</dbReference>